<dbReference type="Proteomes" id="UP001293593">
    <property type="component" value="Unassembled WGS sequence"/>
</dbReference>
<comment type="caution">
    <text evidence="2">The sequence shown here is derived from an EMBL/GenBank/DDBJ whole genome shotgun (WGS) entry which is preliminary data.</text>
</comment>
<feature type="region of interest" description="Disordered" evidence="1">
    <location>
        <begin position="156"/>
        <end position="184"/>
    </location>
</feature>
<dbReference type="PANTHER" id="PTHR36072">
    <property type="entry name" value="OS01G0541600 PROTEIN"/>
    <property type="match status" value="1"/>
</dbReference>
<dbReference type="AlphaFoldDB" id="A0AAE1MT84"/>
<feature type="compositionally biased region" description="Polar residues" evidence="1">
    <location>
        <begin position="233"/>
        <end position="242"/>
    </location>
</feature>
<keyword evidence="3" id="KW-1185">Reference proteome</keyword>
<feature type="compositionally biased region" description="Basic and acidic residues" evidence="1">
    <location>
        <begin position="156"/>
        <end position="166"/>
    </location>
</feature>
<evidence type="ECO:0000313" key="3">
    <source>
        <dbReference type="Proteomes" id="UP001293593"/>
    </source>
</evidence>
<dbReference type="Pfam" id="PF04032">
    <property type="entry name" value="Rpr2"/>
    <property type="match status" value="1"/>
</dbReference>
<protein>
    <submittedName>
        <fullName evidence="2">Uncharacterized protein</fullName>
    </submittedName>
</protein>
<dbReference type="InterPro" id="IPR007175">
    <property type="entry name" value="Rpr2/Snm1/Rpp21"/>
</dbReference>
<sequence length="287" mass="31206">MGKKGGGKRLPNSTSGPQNPISLREEATGKLQKKTGSNAKSMLKLEHLKNLALLASREVSIPSLGAFYGQCFASAEEAMGVSPDPSLLTCERCEIVLHPGFNCTIRIKKRRTKGKHRRNKFANVTQNNVVYKCHYCLHQNLKNGTFKGHIKGICPPKEKSSNESKHGQIPSHESGKSGKQVTNKDEANETNVFALQVAAAEVPAKHCPATPPITSVGTALDGSKRKRCKMGSNKATEPTSMSVKKDAEKATSTSSKRRRKSWTGLNEIAQSSENNSRIAKLSIPLIF</sequence>
<reference evidence="2" key="1">
    <citation type="submission" date="2023-10" db="EMBL/GenBank/DDBJ databases">
        <title>Chromosome-level genome of the transformable northern wattle, Acacia crassicarpa.</title>
        <authorList>
            <person name="Massaro I."/>
            <person name="Sinha N.R."/>
            <person name="Poethig S."/>
            <person name="Leichty A.R."/>
        </authorList>
    </citation>
    <scope>NUCLEOTIDE SEQUENCE</scope>
    <source>
        <strain evidence="2">Acra3RX</strain>
        <tissue evidence="2">Leaf</tissue>
    </source>
</reference>
<feature type="region of interest" description="Disordered" evidence="1">
    <location>
        <begin position="206"/>
        <end position="274"/>
    </location>
</feature>
<dbReference type="GO" id="GO:0006396">
    <property type="term" value="P:RNA processing"/>
    <property type="evidence" value="ECO:0007669"/>
    <property type="project" value="InterPro"/>
</dbReference>
<organism evidence="2 3">
    <name type="scientific">Acacia crassicarpa</name>
    <name type="common">northern wattle</name>
    <dbReference type="NCBI Taxonomy" id="499986"/>
    <lineage>
        <taxon>Eukaryota</taxon>
        <taxon>Viridiplantae</taxon>
        <taxon>Streptophyta</taxon>
        <taxon>Embryophyta</taxon>
        <taxon>Tracheophyta</taxon>
        <taxon>Spermatophyta</taxon>
        <taxon>Magnoliopsida</taxon>
        <taxon>eudicotyledons</taxon>
        <taxon>Gunneridae</taxon>
        <taxon>Pentapetalae</taxon>
        <taxon>rosids</taxon>
        <taxon>fabids</taxon>
        <taxon>Fabales</taxon>
        <taxon>Fabaceae</taxon>
        <taxon>Caesalpinioideae</taxon>
        <taxon>mimosoid clade</taxon>
        <taxon>Acacieae</taxon>
        <taxon>Acacia</taxon>
    </lineage>
</organism>
<accession>A0AAE1MT84</accession>
<evidence type="ECO:0000256" key="1">
    <source>
        <dbReference type="SAM" id="MobiDB-lite"/>
    </source>
</evidence>
<name>A0AAE1MT84_9FABA</name>
<proteinExistence type="predicted"/>
<dbReference type="EMBL" id="JAWXYG010000004">
    <property type="protein sequence ID" value="KAK4276265.1"/>
    <property type="molecule type" value="Genomic_DNA"/>
</dbReference>
<feature type="region of interest" description="Disordered" evidence="1">
    <location>
        <begin position="1"/>
        <end position="24"/>
    </location>
</feature>
<gene>
    <name evidence="2" type="ORF">QN277_019233</name>
</gene>
<feature type="compositionally biased region" description="Polar residues" evidence="1">
    <location>
        <begin position="11"/>
        <end position="21"/>
    </location>
</feature>
<dbReference type="PANTHER" id="PTHR36072:SF2">
    <property type="entry name" value="OS01G0531000 PROTEIN"/>
    <property type="match status" value="1"/>
</dbReference>
<dbReference type="Gene3D" id="6.20.50.20">
    <property type="match status" value="1"/>
</dbReference>
<evidence type="ECO:0000313" key="2">
    <source>
        <dbReference type="EMBL" id="KAK4276265.1"/>
    </source>
</evidence>